<evidence type="ECO:0000313" key="2">
    <source>
        <dbReference type="EMBL" id="AZR07083.1"/>
    </source>
</evidence>
<reference evidence="2 3" key="1">
    <citation type="submission" date="2018-11" db="EMBL/GenBank/DDBJ databases">
        <title>Multidrug-resistant genes are associated with an 42-kb island TGI1 carrying a complex class 1 integron in a Trueperella pyogenes.</title>
        <authorList>
            <person name="Dong W."/>
        </authorList>
    </citation>
    <scope>NUCLEOTIDE SEQUENCE [LARGE SCALE GENOMIC DNA]</scope>
    <source>
        <strain evidence="2 3">TP4</strain>
    </source>
</reference>
<protein>
    <recommendedName>
        <fullName evidence="4">Apolipoprotein A1/A4/E domain</fullName>
    </recommendedName>
</protein>
<accession>A0A3Q9GME0</accession>
<dbReference type="EMBL" id="CP033905">
    <property type="protein sequence ID" value="AZR07083.1"/>
    <property type="molecule type" value="Genomic_DNA"/>
</dbReference>
<proteinExistence type="predicted"/>
<gene>
    <name evidence="2" type="ORF">EBQ10_07110</name>
</gene>
<keyword evidence="1" id="KW-0812">Transmembrane</keyword>
<dbReference type="RefSeq" id="WP_108726395.1">
    <property type="nucleotide sequence ID" value="NZ_CP029001.1"/>
</dbReference>
<evidence type="ECO:0008006" key="4">
    <source>
        <dbReference type="Google" id="ProtNLM"/>
    </source>
</evidence>
<dbReference type="SUPFAM" id="SSF58113">
    <property type="entry name" value="Apolipoprotein A-I"/>
    <property type="match status" value="1"/>
</dbReference>
<sequence>MSLFKKKTTKEKVAEQVEPLADRAVEVGAQIGSLVKDSVRAAASWAEPRAKEAVEKARPFVEDAYDRAAPYVKEAYGKANVVAHDAVQKARPIVADATKRYEETTELLREDYLPRAKRAAQAAIDEVKSGSGDLTTRANAVVTASKKELAKPEKKKRRVGKWFGFLAVAGAGAAAAYVAWARSRPVQDPWAEAYWEDVSVPADEAEPKEAVEEVAEKVEDIVDELTDDAVPTEAELKEEELAEKMAKTREEEAAEAAGILNDEK</sequence>
<organism evidence="2 3">
    <name type="scientific">Trueperella pyogenes</name>
    <dbReference type="NCBI Taxonomy" id="1661"/>
    <lineage>
        <taxon>Bacteria</taxon>
        <taxon>Bacillati</taxon>
        <taxon>Actinomycetota</taxon>
        <taxon>Actinomycetes</taxon>
        <taxon>Actinomycetales</taxon>
        <taxon>Actinomycetaceae</taxon>
        <taxon>Trueperella</taxon>
    </lineage>
</organism>
<name>A0A3Q9GME0_9ACTO</name>
<evidence type="ECO:0000256" key="1">
    <source>
        <dbReference type="SAM" id="Phobius"/>
    </source>
</evidence>
<dbReference type="Gene3D" id="1.20.120.20">
    <property type="entry name" value="Apolipoprotein"/>
    <property type="match status" value="1"/>
</dbReference>
<keyword evidence="1" id="KW-0472">Membrane</keyword>
<dbReference type="Proteomes" id="UP000275951">
    <property type="component" value="Chromosome"/>
</dbReference>
<feature type="transmembrane region" description="Helical" evidence="1">
    <location>
        <begin position="162"/>
        <end position="180"/>
    </location>
</feature>
<keyword evidence="1" id="KW-1133">Transmembrane helix</keyword>
<evidence type="ECO:0000313" key="3">
    <source>
        <dbReference type="Proteomes" id="UP000275951"/>
    </source>
</evidence>
<dbReference type="AlphaFoldDB" id="A0A3Q9GME0"/>